<evidence type="ECO:0000313" key="2">
    <source>
        <dbReference type="Proteomes" id="UP000001055"/>
    </source>
</evidence>
<dbReference type="KEGG" id="pno:SNOG_07166"/>
<protein>
    <submittedName>
        <fullName evidence="1">Uncharacterized protein</fullName>
    </submittedName>
</protein>
<accession>Q0UM48</accession>
<name>Q0UM48_PHANO</name>
<dbReference type="Proteomes" id="UP000001055">
    <property type="component" value="Unassembled WGS sequence"/>
</dbReference>
<dbReference type="GeneID" id="5974408"/>
<reference evidence="2" key="1">
    <citation type="journal article" date="2007" name="Plant Cell">
        <title>Dothideomycete-plant interactions illuminated by genome sequencing and EST analysis of the wheat pathogen Stagonospora nodorum.</title>
        <authorList>
            <person name="Hane J.K."/>
            <person name="Lowe R.G."/>
            <person name="Solomon P.S."/>
            <person name="Tan K.C."/>
            <person name="Schoch C.L."/>
            <person name="Spatafora J.W."/>
            <person name="Crous P.W."/>
            <person name="Kodira C."/>
            <person name="Birren B.W."/>
            <person name="Galagan J.E."/>
            <person name="Torriani S.F."/>
            <person name="McDonald B.A."/>
            <person name="Oliver R.P."/>
        </authorList>
    </citation>
    <scope>NUCLEOTIDE SEQUENCE [LARGE SCALE GENOMIC DNA]</scope>
    <source>
        <strain evidence="2">SN15 / ATCC MYA-4574 / FGSC 10173</strain>
    </source>
</reference>
<evidence type="ECO:0000313" key="1">
    <source>
        <dbReference type="EMBL" id="EAT85817.2"/>
    </source>
</evidence>
<dbReference type="EMBL" id="CH445334">
    <property type="protein sequence ID" value="EAT85817.2"/>
    <property type="molecule type" value="Genomic_DNA"/>
</dbReference>
<proteinExistence type="predicted"/>
<dbReference type="AlphaFoldDB" id="Q0UM48"/>
<sequence length="55" mass="6355">MRFPLPTLISTSHWMTSSLRRVASVRHLSHRTVHTLPVPEVTQCQVPRRQPAKAR</sequence>
<dbReference type="RefSeq" id="XP_001797518.1">
    <property type="nucleotide sequence ID" value="XM_001797466.1"/>
</dbReference>
<dbReference type="InParanoid" id="Q0UM48"/>
<gene>
    <name evidence="1" type="ORF">SNOG_07166</name>
</gene>
<organism evidence="1 2">
    <name type="scientific">Phaeosphaeria nodorum (strain SN15 / ATCC MYA-4574 / FGSC 10173)</name>
    <name type="common">Glume blotch fungus</name>
    <name type="synonym">Parastagonospora nodorum</name>
    <dbReference type="NCBI Taxonomy" id="321614"/>
    <lineage>
        <taxon>Eukaryota</taxon>
        <taxon>Fungi</taxon>
        <taxon>Dikarya</taxon>
        <taxon>Ascomycota</taxon>
        <taxon>Pezizomycotina</taxon>
        <taxon>Dothideomycetes</taxon>
        <taxon>Pleosporomycetidae</taxon>
        <taxon>Pleosporales</taxon>
        <taxon>Pleosporineae</taxon>
        <taxon>Phaeosphaeriaceae</taxon>
        <taxon>Parastagonospora</taxon>
    </lineage>
</organism>
<dbReference type="HOGENOM" id="CLU_3033132_0_0_1"/>